<evidence type="ECO:0008006" key="7">
    <source>
        <dbReference type="Google" id="ProtNLM"/>
    </source>
</evidence>
<reference evidence="5 6" key="1">
    <citation type="submission" date="2017-02" db="EMBL/GenBank/DDBJ databases">
        <authorList>
            <person name="Jeong S."/>
        </authorList>
    </citation>
    <scope>NUCLEOTIDE SEQUENCE [LARGE SCALE GENOMIC DNA]</scope>
    <source>
        <strain evidence="5 6">RMAR6-6</strain>
    </source>
</reference>
<protein>
    <recommendedName>
        <fullName evidence="7">Diguanylate cyclase/phosphodiesterase</fullName>
    </recommendedName>
</protein>
<dbReference type="PROSITE" id="PS50887">
    <property type="entry name" value="GGDEF"/>
    <property type="match status" value="1"/>
</dbReference>
<dbReference type="Pfam" id="PF00672">
    <property type="entry name" value="HAMP"/>
    <property type="match status" value="1"/>
</dbReference>
<dbReference type="InterPro" id="IPR003660">
    <property type="entry name" value="HAMP_dom"/>
</dbReference>
<dbReference type="InterPro" id="IPR052155">
    <property type="entry name" value="Biofilm_reg_signaling"/>
</dbReference>
<evidence type="ECO:0000259" key="3">
    <source>
        <dbReference type="PROSITE" id="PS50885"/>
    </source>
</evidence>
<feature type="domain" description="GGDEF" evidence="4">
    <location>
        <begin position="319"/>
        <end position="460"/>
    </location>
</feature>
<dbReference type="SUPFAM" id="SSF55073">
    <property type="entry name" value="Nucleotide cyclase"/>
    <property type="match status" value="1"/>
</dbReference>
<feature type="transmembrane region" description="Helical" evidence="1">
    <location>
        <begin position="56"/>
        <end position="77"/>
    </location>
</feature>
<feature type="transmembrane region" description="Helical" evidence="1">
    <location>
        <begin position="210"/>
        <end position="233"/>
    </location>
</feature>
<dbReference type="SMART" id="SM00052">
    <property type="entry name" value="EAL"/>
    <property type="match status" value="1"/>
</dbReference>
<dbReference type="Proteomes" id="UP000188174">
    <property type="component" value="Chromosome"/>
</dbReference>
<dbReference type="Pfam" id="PF00990">
    <property type="entry name" value="GGDEF"/>
    <property type="match status" value="1"/>
</dbReference>
<feature type="domain" description="EAL" evidence="2">
    <location>
        <begin position="469"/>
        <end position="722"/>
    </location>
</feature>
<feature type="domain" description="HAMP" evidence="3">
    <location>
        <begin position="233"/>
        <end position="285"/>
    </location>
</feature>
<dbReference type="InterPro" id="IPR043128">
    <property type="entry name" value="Rev_trsase/Diguanyl_cyclase"/>
</dbReference>
<name>A0ABN4X2V8_9HYPH</name>
<dbReference type="InterPro" id="IPR000160">
    <property type="entry name" value="GGDEF_dom"/>
</dbReference>
<dbReference type="NCBIfam" id="TIGR00254">
    <property type="entry name" value="GGDEF"/>
    <property type="match status" value="1"/>
</dbReference>
<keyword evidence="1" id="KW-0812">Transmembrane</keyword>
<proteinExistence type="predicted"/>
<dbReference type="Gene3D" id="3.30.70.270">
    <property type="match status" value="1"/>
</dbReference>
<accession>A0ABN4X2V8</accession>
<dbReference type="Gene3D" id="3.20.20.450">
    <property type="entry name" value="EAL domain"/>
    <property type="match status" value="1"/>
</dbReference>
<dbReference type="PANTHER" id="PTHR44757">
    <property type="entry name" value="DIGUANYLATE CYCLASE DGCP"/>
    <property type="match status" value="1"/>
</dbReference>
<dbReference type="InterPro" id="IPR029787">
    <property type="entry name" value="Nucleotide_cyclase"/>
</dbReference>
<dbReference type="PANTHER" id="PTHR44757:SF2">
    <property type="entry name" value="BIOFILM ARCHITECTURE MAINTENANCE PROTEIN MBAA"/>
    <property type="match status" value="1"/>
</dbReference>
<gene>
    <name evidence="5" type="ORF">B0E33_22815</name>
</gene>
<dbReference type="PROSITE" id="PS50883">
    <property type="entry name" value="EAL"/>
    <property type="match status" value="1"/>
</dbReference>
<keyword evidence="6" id="KW-1185">Reference proteome</keyword>
<dbReference type="CDD" id="cd01948">
    <property type="entry name" value="EAL"/>
    <property type="match status" value="1"/>
</dbReference>
<evidence type="ECO:0000313" key="5">
    <source>
        <dbReference type="EMBL" id="AQQ06055.1"/>
    </source>
</evidence>
<dbReference type="SMART" id="SM00304">
    <property type="entry name" value="HAMP"/>
    <property type="match status" value="1"/>
</dbReference>
<keyword evidence="1" id="KW-1133">Transmembrane helix</keyword>
<dbReference type="SMART" id="SM00267">
    <property type="entry name" value="GGDEF"/>
    <property type="match status" value="1"/>
</dbReference>
<dbReference type="CDD" id="cd06225">
    <property type="entry name" value="HAMP"/>
    <property type="match status" value="1"/>
</dbReference>
<dbReference type="CDD" id="cd01949">
    <property type="entry name" value="GGDEF"/>
    <property type="match status" value="1"/>
</dbReference>
<evidence type="ECO:0000313" key="6">
    <source>
        <dbReference type="Proteomes" id="UP000188174"/>
    </source>
</evidence>
<dbReference type="Pfam" id="PF00563">
    <property type="entry name" value="EAL"/>
    <property type="match status" value="1"/>
</dbReference>
<organism evidence="5 6">
    <name type="scientific">Roseibium algicola</name>
    <dbReference type="NCBI Taxonomy" id="2857014"/>
    <lineage>
        <taxon>Bacteria</taxon>
        <taxon>Pseudomonadati</taxon>
        <taxon>Pseudomonadota</taxon>
        <taxon>Alphaproteobacteria</taxon>
        <taxon>Hyphomicrobiales</taxon>
        <taxon>Stappiaceae</taxon>
        <taxon>Roseibium</taxon>
    </lineage>
</organism>
<dbReference type="EMBL" id="CP019630">
    <property type="protein sequence ID" value="AQQ06055.1"/>
    <property type="molecule type" value="Genomic_DNA"/>
</dbReference>
<dbReference type="PROSITE" id="PS50885">
    <property type="entry name" value="HAMP"/>
    <property type="match status" value="1"/>
</dbReference>
<evidence type="ECO:0000259" key="2">
    <source>
        <dbReference type="PROSITE" id="PS50883"/>
    </source>
</evidence>
<evidence type="ECO:0000259" key="4">
    <source>
        <dbReference type="PROSITE" id="PS50887"/>
    </source>
</evidence>
<dbReference type="SUPFAM" id="SSF141868">
    <property type="entry name" value="EAL domain-like"/>
    <property type="match status" value="1"/>
</dbReference>
<sequence>MFPLSGSEFVEAGAETLLVSGRTSTRATQWTERACFVLETVRSRGNALFKRVFVRATLYGVFGLLAFSLVLIGIDYLTQTDKIEERLARTAHDKALFVTNIAAREIANKNYGEVERLLNAIAGDKYIIAAKAYSRFGQEFASDFTSAEPSSAVQFNEGALNVAQSGKAQYSETADMIEYILPVSRSGEVVGSVLVRISKHELAGVLREKIVQVVLILAVLLLAFVPVIAALMYRATAGVSRVTQAANEAAAGYLDCNLETDAPGEVGDLQTAFRGMMVKLRENILRIEELAYTDRITGLPNRAKLDNVAMTLIDLRPKETGSVLYIGLDRFKLINDMHGHAVGDKLLRLVGNRLAVLVDELAKPLTSKPPCVARFSGDEFVVLLPGVDDLQMLAKLSRTMVERLGGAYRIGRLSLSLTVSAGIARYPEHGTTAEEVLRNANMAMYEAKGAGRAQSIAYNDIIRERMTEREQIRHRLQSALRDRTLSVHYQPKVDISSGKIVGSEALLRWNDAELGSVPPYKFIPVAEECGLIVPIGEFVLASALSDMKSLHRQNVDVSVAVNVAPAQLQAKGFTGRMLGIIGESGFSTEKLELEVTESSLVDYSQNLLDQILPIKKEGVKFAIDDFGTGYSSLHSLASMPFDTLKIDRSFIMDIANCEDRRTIVELILMLARQLNLNTVSEGVETQLQMDYINLWGGTLGQGYLWSPAVPFGEFSRMVTKREEEANAAEPWRQAAS</sequence>
<evidence type="ECO:0000256" key="1">
    <source>
        <dbReference type="SAM" id="Phobius"/>
    </source>
</evidence>
<dbReference type="InterPro" id="IPR035919">
    <property type="entry name" value="EAL_sf"/>
</dbReference>
<keyword evidence="1" id="KW-0472">Membrane</keyword>
<dbReference type="InterPro" id="IPR001633">
    <property type="entry name" value="EAL_dom"/>
</dbReference>
<dbReference type="Gene3D" id="6.10.340.10">
    <property type="match status" value="1"/>
</dbReference>